<feature type="transmembrane region" description="Helical" evidence="23">
    <location>
        <begin position="694"/>
        <end position="715"/>
    </location>
</feature>
<keyword evidence="17 23" id="KW-0472">Membrane</keyword>
<keyword evidence="13 22" id="KW-0547">Nucleotide-binding</keyword>
<dbReference type="InterPro" id="IPR013210">
    <property type="entry name" value="LRR_N_plant-typ"/>
</dbReference>
<dbReference type="PROSITE" id="PS00107">
    <property type="entry name" value="PROTEIN_KINASE_ATP"/>
    <property type="match status" value="1"/>
</dbReference>
<evidence type="ECO:0000256" key="8">
    <source>
        <dbReference type="ARBA" id="ARBA00022614"/>
    </source>
</evidence>
<keyword evidence="8" id="KW-0433">Leucine-rich repeat</keyword>
<evidence type="ECO:0000256" key="12">
    <source>
        <dbReference type="ARBA" id="ARBA00022737"/>
    </source>
</evidence>
<evidence type="ECO:0000256" key="4">
    <source>
        <dbReference type="ARBA" id="ARBA00012513"/>
    </source>
</evidence>
<evidence type="ECO:0000256" key="14">
    <source>
        <dbReference type="ARBA" id="ARBA00022777"/>
    </source>
</evidence>
<keyword evidence="15 22" id="KW-0067">ATP-binding</keyword>
<evidence type="ECO:0000256" key="2">
    <source>
        <dbReference type="ARBA" id="ARBA00004479"/>
    </source>
</evidence>
<keyword evidence="12" id="KW-0677">Repeat</keyword>
<dbReference type="PANTHER" id="PTHR27000:SF777">
    <property type="entry name" value="PROTEIN KINASE DOMAIN-CONTAINING PROTEIN"/>
    <property type="match status" value="1"/>
</dbReference>
<dbReference type="FunFam" id="1.10.510.10:FF:000358">
    <property type="entry name" value="Putative leucine-rich repeat receptor-like serine/threonine-protein kinase"/>
    <property type="match status" value="1"/>
</dbReference>
<evidence type="ECO:0000256" key="23">
    <source>
        <dbReference type="SAM" id="Phobius"/>
    </source>
</evidence>
<evidence type="ECO:0000256" key="1">
    <source>
        <dbReference type="ARBA" id="ARBA00004162"/>
    </source>
</evidence>
<dbReference type="Pfam" id="PF00560">
    <property type="entry name" value="LRR_1"/>
    <property type="match status" value="8"/>
</dbReference>
<comment type="similarity">
    <text evidence="3">Belongs to the protein kinase superfamily. Ser/Thr protein kinase family.</text>
</comment>
<evidence type="ECO:0000256" key="13">
    <source>
        <dbReference type="ARBA" id="ARBA00022741"/>
    </source>
</evidence>
<comment type="caution">
    <text evidence="25">The sequence shown here is derived from an EMBL/GenBank/DDBJ whole genome shotgun (WGS) entry which is preliminary data.</text>
</comment>
<evidence type="ECO:0000256" key="19">
    <source>
        <dbReference type="ARBA" id="ARBA00023180"/>
    </source>
</evidence>
<evidence type="ECO:0000256" key="21">
    <source>
        <dbReference type="ARBA" id="ARBA00048679"/>
    </source>
</evidence>
<keyword evidence="5" id="KW-1003">Cell membrane</keyword>
<dbReference type="FunFam" id="3.80.10.10:FF:000095">
    <property type="entry name" value="LRR receptor-like serine/threonine-protein kinase GSO1"/>
    <property type="match status" value="1"/>
</dbReference>
<dbReference type="AlphaFoldDB" id="A0A396HT69"/>
<dbReference type="InterPro" id="IPR032675">
    <property type="entry name" value="LRR_dom_sf"/>
</dbReference>
<evidence type="ECO:0000256" key="7">
    <source>
        <dbReference type="ARBA" id="ARBA00022553"/>
    </source>
</evidence>
<dbReference type="PROSITE" id="PS00108">
    <property type="entry name" value="PROTEIN_KINASE_ST"/>
    <property type="match status" value="1"/>
</dbReference>
<comment type="catalytic activity">
    <reaction evidence="21">
        <text>L-seryl-[protein] + ATP = O-phospho-L-seryl-[protein] + ADP + H(+)</text>
        <dbReference type="Rhea" id="RHEA:17989"/>
        <dbReference type="Rhea" id="RHEA-COMP:9863"/>
        <dbReference type="Rhea" id="RHEA-COMP:11604"/>
        <dbReference type="ChEBI" id="CHEBI:15378"/>
        <dbReference type="ChEBI" id="CHEBI:29999"/>
        <dbReference type="ChEBI" id="CHEBI:30616"/>
        <dbReference type="ChEBI" id="CHEBI:83421"/>
        <dbReference type="ChEBI" id="CHEBI:456216"/>
        <dbReference type="EC" id="2.7.11.1"/>
    </reaction>
</comment>
<keyword evidence="7" id="KW-0597">Phosphoprotein</keyword>
<evidence type="ECO:0000256" key="22">
    <source>
        <dbReference type="PROSITE-ProRule" id="PRU10141"/>
    </source>
</evidence>
<evidence type="ECO:0000313" key="25">
    <source>
        <dbReference type="EMBL" id="RHN54595.1"/>
    </source>
</evidence>
<dbReference type="GO" id="GO:0005524">
    <property type="term" value="F:ATP binding"/>
    <property type="evidence" value="ECO:0007669"/>
    <property type="project" value="UniProtKB-UniRule"/>
</dbReference>
<evidence type="ECO:0000256" key="17">
    <source>
        <dbReference type="ARBA" id="ARBA00023136"/>
    </source>
</evidence>
<dbReference type="OrthoDB" id="676979at2759"/>
<dbReference type="EC" id="2.7.11.1" evidence="4"/>
<keyword evidence="19" id="KW-0325">Glycoprotein</keyword>
<evidence type="ECO:0000256" key="9">
    <source>
        <dbReference type="ARBA" id="ARBA00022679"/>
    </source>
</evidence>
<dbReference type="GO" id="GO:0005886">
    <property type="term" value="C:plasma membrane"/>
    <property type="evidence" value="ECO:0007669"/>
    <property type="project" value="UniProtKB-SubCell"/>
</dbReference>
<dbReference type="InterPro" id="IPR008271">
    <property type="entry name" value="Ser/Thr_kinase_AS"/>
</dbReference>
<dbReference type="Pfam" id="PF08263">
    <property type="entry name" value="LRRNT_2"/>
    <property type="match status" value="1"/>
</dbReference>
<dbReference type="PROSITE" id="PS50011">
    <property type="entry name" value="PROTEIN_KINASE_DOM"/>
    <property type="match status" value="1"/>
</dbReference>
<keyword evidence="9 25" id="KW-0808">Transferase</keyword>
<sequence length="1064" mass="117133">MHNRKTMKGGRTFCVPTQLSKQFIITTQHIQISQFKIVPCSSKPLFVMFPTFSFWLYLLFALNFVQNTITSTLRNETDYLALLKFKESISNDPYEILSSWNTSTHYCNWHGIACSLMQQRVIELDLDGYNLHGFISPHVGNLSFLISLNLANNSFFGKIPHELGRLFRLQELLINNNSMTGEIPTNLSSCSDLEVLYLQRNHLVGKIPIGISSLHKLQMLGISNNNLTGRIPPFIGNLSSLIVLSVGNNHLEGEIPVEICSLKNLTGLALAVNKLRGSFPSCLYNMSSLTGISVGPNDFNGSLPSNMFNTLSNLQYFAIGRNEFSGTIPISIANASSLLQLDLSRNNFVGQVPSLGKLHNLQRLNLGSNKLGDNSTKDLEFLKTLTNFTKLRVISISSNHFGGNLPNFVGNLSTQLSQLYVGGNPISGKIPAELGNLIGLIHLSMDNSNFEGIIPNTFGKFERMQQLLLNGNKLSGEVPSIIGNLSQLYLLSIRDNMLGGNIPSSIGHCQKLQSLDLSQNILRGTIPKKVFSLSSLTNLLNLSKNSLSGSLPIEVGKLISINKLDVSDNYLSGEIPVTIGECIVLDSLYLQGNSFNGTIPSSLASLKGLQYLDLSGNRLSGPIPNVLQNISVLKHLNVSFNMLEGEVPMEGVFGNVSRLVVTGNNKLCGGISELHLQPCPAKYINFAKHHNIKLTVVIVSVAAILLTVTIVLTIYQMRKKVEKKNSDPPIIDPLARVSYQDLHQGTDGFSARNLVGLGGFGSVYKGNLASEDKFVAIKVLNLQNKGAHKSFIVECNALKNMRHRNLVKVLTCCSSTDYKGQEFKALVFEYMNNGSLEQWLHPGIMNAGIQRLLDLDQRLNIIVDIASVLHYLHHECEQAVIHCDLKPSNVLLDDDMVAHVSDFGIARLVSAIDDTSHKEFSTIGIKGTVGYAPPEYGMGSEISTHGDMYSFGVLLLEMLTGRRPTDEMFEEGQNLHIFVEISFPNNILQILDPHLVPRNEEAKIEEGKSGNFPPIVEKCLVSLFRIGLACSVKSPKERMNIVDVTRELSIIKKAFLSGGIDLEF</sequence>
<dbReference type="PANTHER" id="PTHR27000">
    <property type="entry name" value="LEUCINE-RICH REPEAT RECEPTOR-LIKE PROTEIN KINASE FAMILY PROTEIN-RELATED"/>
    <property type="match status" value="1"/>
</dbReference>
<protein>
    <recommendedName>
        <fullName evidence="4">non-specific serine/threonine protein kinase</fullName>
        <ecNumber evidence="4">2.7.11.1</ecNumber>
    </recommendedName>
</protein>
<evidence type="ECO:0000256" key="18">
    <source>
        <dbReference type="ARBA" id="ARBA00023170"/>
    </source>
</evidence>
<dbReference type="EMBL" id="PSQE01000005">
    <property type="protein sequence ID" value="RHN54595.1"/>
    <property type="molecule type" value="Genomic_DNA"/>
</dbReference>
<proteinExistence type="inferred from homology"/>
<evidence type="ECO:0000259" key="24">
    <source>
        <dbReference type="PROSITE" id="PS50011"/>
    </source>
</evidence>
<dbReference type="Pfam" id="PF00069">
    <property type="entry name" value="Pkinase"/>
    <property type="match status" value="1"/>
</dbReference>
<accession>A0A396HT69</accession>
<dbReference type="InterPro" id="IPR001611">
    <property type="entry name" value="Leu-rich_rpt"/>
</dbReference>
<feature type="domain" description="Protein kinase" evidence="24">
    <location>
        <begin position="749"/>
        <end position="1056"/>
    </location>
</feature>
<dbReference type="SMART" id="SM00220">
    <property type="entry name" value="S_TKc"/>
    <property type="match status" value="1"/>
</dbReference>
<dbReference type="SUPFAM" id="SSF56112">
    <property type="entry name" value="Protein kinase-like (PK-like)"/>
    <property type="match status" value="1"/>
</dbReference>
<keyword evidence="16 23" id="KW-1133">Transmembrane helix</keyword>
<dbReference type="FunFam" id="3.30.200.20:FF:000432">
    <property type="entry name" value="LRR receptor-like serine/threonine-protein kinase EFR"/>
    <property type="match status" value="1"/>
</dbReference>
<name>A0A396HT69_MEDTR</name>
<evidence type="ECO:0000256" key="20">
    <source>
        <dbReference type="ARBA" id="ARBA00047899"/>
    </source>
</evidence>
<dbReference type="Gene3D" id="1.10.510.10">
    <property type="entry name" value="Transferase(Phosphotransferase) domain 1"/>
    <property type="match status" value="1"/>
</dbReference>
<comment type="subcellular location">
    <subcellularLocation>
        <location evidence="1">Cell membrane</location>
        <topology evidence="1">Single-pass membrane protein</topology>
    </subcellularLocation>
    <subcellularLocation>
        <location evidence="2">Membrane</location>
        <topology evidence="2">Single-pass type I membrane protein</topology>
    </subcellularLocation>
</comment>
<comment type="catalytic activity">
    <reaction evidence="20">
        <text>L-threonyl-[protein] + ATP = O-phospho-L-threonyl-[protein] + ADP + H(+)</text>
        <dbReference type="Rhea" id="RHEA:46608"/>
        <dbReference type="Rhea" id="RHEA-COMP:11060"/>
        <dbReference type="Rhea" id="RHEA-COMP:11605"/>
        <dbReference type="ChEBI" id="CHEBI:15378"/>
        <dbReference type="ChEBI" id="CHEBI:30013"/>
        <dbReference type="ChEBI" id="CHEBI:30616"/>
        <dbReference type="ChEBI" id="CHEBI:61977"/>
        <dbReference type="ChEBI" id="CHEBI:456216"/>
        <dbReference type="EC" id="2.7.11.1"/>
    </reaction>
</comment>
<evidence type="ECO:0000256" key="5">
    <source>
        <dbReference type="ARBA" id="ARBA00022475"/>
    </source>
</evidence>
<evidence type="ECO:0000256" key="15">
    <source>
        <dbReference type="ARBA" id="ARBA00022840"/>
    </source>
</evidence>
<evidence type="ECO:0000256" key="3">
    <source>
        <dbReference type="ARBA" id="ARBA00008684"/>
    </source>
</evidence>
<dbReference type="SUPFAM" id="SSF52058">
    <property type="entry name" value="L domain-like"/>
    <property type="match status" value="2"/>
</dbReference>
<keyword evidence="6" id="KW-0723">Serine/threonine-protein kinase</keyword>
<keyword evidence="11" id="KW-0732">Signal</keyword>
<reference evidence="26" key="1">
    <citation type="journal article" date="2018" name="Nat. Plants">
        <title>Whole-genome landscape of Medicago truncatula symbiotic genes.</title>
        <authorList>
            <person name="Pecrix Y."/>
            <person name="Staton S.E."/>
            <person name="Sallet E."/>
            <person name="Lelandais-Briere C."/>
            <person name="Moreau S."/>
            <person name="Carrere S."/>
            <person name="Blein T."/>
            <person name="Jardinaud M.F."/>
            <person name="Latrasse D."/>
            <person name="Zouine M."/>
            <person name="Zahm M."/>
            <person name="Kreplak J."/>
            <person name="Mayjonade B."/>
            <person name="Satge C."/>
            <person name="Perez M."/>
            <person name="Cauet S."/>
            <person name="Marande W."/>
            <person name="Chantry-Darmon C."/>
            <person name="Lopez-Roques C."/>
            <person name="Bouchez O."/>
            <person name="Berard A."/>
            <person name="Debelle F."/>
            <person name="Munos S."/>
            <person name="Bendahmane A."/>
            <person name="Berges H."/>
            <person name="Niebel A."/>
            <person name="Buitink J."/>
            <person name="Frugier F."/>
            <person name="Benhamed M."/>
            <person name="Crespi M."/>
            <person name="Gouzy J."/>
            <person name="Gamas P."/>
        </authorList>
    </citation>
    <scope>NUCLEOTIDE SEQUENCE [LARGE SCALE GENOMIC DNA]</scope>
    <source>
        <strain evidence="26">cv. Jemalong A17</strain>
    </source>
</reference>
<dbReference type="GO" id="GO:0004674">
    <property type="term" value="F:protein serine/threonine kinase activity"/>
    <property type="evidence" value="ECO:0007669"/>
    <property type="project" value="UniProtKB-KW"/>
</dbReference>
<dbReference type="Proteomes" id="UP000265566">
    <property type="component" value="Chromosome 5"/>
</dbReference>
<dbReference type="InterPro" id="IPR011009">
    <property type="entry name" value="Kinase-like_dom_sf"/>
</dbReference>
<keyword evidence="14" id="KW-0418">Kinase</keyword>
<evidence type="ECO:0000256" key="11">
    <source>
        <dbReference type="ARBA" id="ARBA00022729"/>
    </source>
</evidence>
<dbReference type="InterPro" id="IPR000719">
    <property type="entry name" value="Prot_kinase_dom"/>
</dbReference>
<evidence type="ECO:0000256" key="6">
    <source>
        <dbReference type="ARBA" id="ARBA00022527"/>
    </source>
</evidence>
<feature type="transmembrane region" description="Helical" evidence="23">
    <location>
        <begin position="45"/>
        <end position="65"/>
    </location>
</feature>
<dbReference type="FunFam" id="3.80.10.10:FF:000288">
    <property type="entry name" value="LRR receptor-like serine/threonine-protein kinase EFR"/>
    <property type="match status" value="1"/>
</dbReference>
<dbReference type="InterPro" id="IPR017441">
    <property type="entry name" value="Protein_kinase_ATP_BS"/>
</dbReference>
<keyword evidence="18" id="KW-0675">Receptor</keyword>
<dbReference type="Pfam" id="PF13855">
    <property type="entry name" value="LRR_8"/>
    <property type="match status" value="1"/>
</dbReference>
<gene>
    <name evidence="25" type="ORF">MtrunA17_Chr5g0408621</name>
</gene>
<dbReference type="Gramene" id="rna29660">
    <property type="protein sequence ID" value="RHN54595.1"/>
    <property type="gene ID" value="gene29660"/>
</dbReference>
<evidence type="ECO:0000256" key="16">
    <source>
        <dbReference type="ARBA" id="ARBA00022989"/>
    </source>
</evidence>
<dbReference type="Gene3D" id="3.30.200.20">
    <property type="entry name" value="Phosphorylase Kinase, domain 1"/>
    <property type="match status" value="1"/>
</dbReference>
<evidence type="ECO:0000256" key="10">
    <source>
        <dbReference type="ARBA" id="ARBA00022692"/>
    </source>
</evidence>
<keyword evidence="10 23" id="KW-0812">Transmembrane</keyword>
<evidence type="ECO:0000313" key="26">
    <source>
        <dbReference type="Proteomes" id="UP000265566"/>
    </source>
</evidence>
<dbReference type="Gene3D" id="3.80.10.10">
    <property type="entry name" value="Ribonuclease Inhibitor"/>
    <property type="match status" value="2"/>
</dbReference>
<feature type="binding site" evidence="22">
    <location>
        <position position="778"/>
    </location>
    <ligand>
        <name>ATP</name>
        <dbReference type="ChEBI" id="CHEBI:30616"/>
    </ligand>
</feature>
<organism evidence="25 26">
    <name type="scientific">Medicago truncatula</name>
    <name type="common">Barrel medic</name>
    <name type="synonym">Medicago tribuloides</name>
    <dbReference type="NCBI Taxonomy" id="3880"/>
    <lineage>
        <taxon>Eukaryota</taxon>
        <taxon>Viridiplantae</taxon>
        <taxon>Streptophyta</taxon>
        <taxon>Embryophyta</taxon>
        <taxon>Tracheophyta</taxon>
        <taxon>Spermatophyta</taxon>
        <taxon>Magnoliopsida</taxon>
        <taxon>eudicotyledons</taxon>
        <taxon>Gunneridae</taxon>
        <taxon>Pentapetalae</taxon>
        <taxon>rosids</taxon>
        <taxon>fabids</taxon>
        <taxon>Fabales</taxon>
        <taxon>Fabaceae</taxon>
        <taxon>Papilionoideae</taxon>
        <taxon>50 kb inversion clade</taxon>
        <taxon>NPAAA clade</taxon>
        <taxon>Hologalegina</taxon>
        <taxon>IRL clade</taxon>
        <taxon>Trifolieae</taxon>
        <taxon>Medicago</taxon>
    </lineage>
</organism>